<dbReference type="InterPro" id="IPR023753">
    <property type="entry name" value="FAD/NAD-binding_dom"/>
</dbReference>
<evidence type="ECO:0000259" key="10">
    <source>
        <dbReference type="Pfam" id="PF07992"/>
    </source>
</evidence>
<comment type="similarity">
    <text evidence="1">Belongs to the NADH dehydrogenase family.</text>
</comment>
<dbReference type="Gene3D" id="3.50.50.100">
    <property type="match status" value="1"/>
</dbReference>
<name>A0A967AXB8_9FLAO</name>
<dbReference type="EC" id="1.6.5.9" evidence="2"/>
<keyword evidence="5" id="KW-0809">Transit peptide</keyword>
<dbReference type="InterPro" id="IPR045024">
    <property type="entry name" value="NDH-2"/>
</dbReference>
<keyword evidence="9" id="KW-0472">Membrane</keyword>
<evidence type="ECO:0000259" key="11">
    <source>
        <dbReference type="Pfam" id="PF22366"/>
    </source>
</evidence>
<accession>A0A967AXB8</accession>
<proteinExistence type="inferred from homology"/>
<evidence type="ECO:0000313" key="13">
    <source>
        <dbReference type="Proteomes" id="UP000707206"/>
    </source>
</evidence>
<evidence type="ECO:0000256" key="5">
    <source>
        <dbReference type="ARBA" id="ARBA00022946"/>
    </source>
</evidence>
<evidence type="ECO:0000256" key="9">
    <source>
        <dbReference type="SAM" id="Phobius"/>
    </source>
</evidence>
<keyword evidence="9" id="KW-1133">Transmembrane helix</keyword>
<evidence type="ECO:0000256" key="1">
    <source>
        <dbReference type="ARBA" id="ARBA00005272"/>
    </source>
</evidence>
<reference evidence="12" key="1">
    <citation type="submission" date="2019-07" db="EMBL/GenBank/DDBJ databases">
        <authorList>
            <person name="De-Chao Zhang Q."/>
        </authorList>
    </citation>
    <scope>NUCLEOTIDE SEQUENCE</scope>
    <source>
        <strain evidence="12">TP-CH-4</strain>
    </source>
</reference>
<evidence type="ECO:0000256" key="7">
    <source>
        <dbReference type="ARBA" id="ARBA00023027"/>
    </source>
</evidence>
<evidence type="ECO:0000256" key="8">
    <source>
        <dbReference type="ARBA" id="ARBA00047599"/>
    </source>
</evidence>
<feature type="domain" description="FAD/NAD(P)-binding" evidence="10">
    <location>
        <begin position="21"/>
        <end position="338"/>
    </location>
</feature>
<dbReference type="InterPro" id="IPR036188">
    <property type="entry name" value="FAD/NAD-bd_sf"/>
</dbReference>
<feature type="transmembrane region" description="Helical" evidence="9">
    <location>
        <begin position="391"/>
        <end position="410"/>
    </location>
</feature>
<dbReference type="PANTHER" id="PTHR43706">
    <property type="entry name" value="NADH DEHYDROGENASE"/>
    <property type="match status" value="1"/>
</dbReference>
<comment type="caution">
    <text evidence="12">The sequence shown here is derived from an EMBL/GenBank/DDBJ whole genome shotgun (WGS) entry which is preliminary data.</text>
</comment>
<evidence type="ECO:0000256" key="6">
    <source>
        <dbReference type="ARBA" id="ARBA00023002"/>
    </source>
</evidence>
<sequence>MTPSKDYPEYGLQIPKSEKARIIVVGGGFGGLNFLKTIPKNQFQIVLFDKHNYHTFIPLLYQVATSALEAPSIADPHRRIYGKRNDVFFRSVKVIGIQPEEKIVETFIGTLEYDFLVLASGSVPNYFGNKSLMKNAYPLKSLPDATALRSKIYQNLEEATLTKSEEERKRLMNFVIVGGGPTGVEVAGALSELRKYVLPLDYKDLDLGQMQIKIVEGADKVLGAFSSKSSKKALGTLKKMGVRIIFDRLVSDFDGTTITYENGEKEKCGMLIWGAGVSGAIINGLKDETVKQGRYITDPYCRIKGYNTIFAIGDVAFFEDERYEDGLPGVAQTAIQQGKYTAKLLSRITKKNNAKGHTYSLEDESPFRYFDKGSLATIGRNKAVADLPMKLKFSGFIAWLLWAVVHLFYLNGLRNRLLTFLNWVMNYFNYENKVRLIIHPTFKTENVHSNNLAEETNKSEG</sequence>
<feature type="domain" description="External alternative NADH-ubiquinone oxidoreductase-like C-terminal" evidence="11">
    <location>
        <begin position="372"/>
        <end position="428"/>
    </location>
</feature>
<dbReference type="SUPFAM" id="SSF51905">
    <property type="entry name" value="FAD/NAD(P)-binding domain"/>
    <property type="match status" value="2"/>
</dbReference>
<gene>
    <name evidence="12" type="ORF">FK220_016935</name>
</gene>
<dbReference type="Pfam" id="PF22366">
    <property type="entry name" value="NDH2_C"/>
    <property type="match status" value="1"/>
</dbReference>
<reference evidence="12" key="2">
    <citation type="submission" date="2020-03" db="EMBL/GenBank/DDBJ databases">
        <title>Flavobacteriaceae bacterium strain TP-CH-4, a member of the family Flavobacteriaceae isolated from a deep-sea seamount.</title>
        <authorList>
            <person name="Zhang D.-C."/>
        </authorList>
    </citation>
    <scope>NUCLEOTIDE SEQUENCE</scope>
    <source>
        <strain evidence="12">TP-CH-4</strain>
    </source>
</reference>
<keyword evidence="3" id="KW-0285">Flavoprotein</keyword>
<dbReference type="EMBL" id="VIKU02000005">
    <property type="protein sequence ID" value="NHF61040.1"/>
    <property type="molecule type" value="Genomic_DNA"/>
</dbReference>
<dbReference type="InterPro" id="IPR054585">
    <property type="entry name" value="NDH2-like_C"/>
</dbReference>
<dbReference type="GO" id="GO:0050136">
    <property type="term" value="F:NADH dehydrogenase (quinone) (non-electrogenic) activity"/>
    <property type="evidence" value="ECO:0007669"/>
    <property type="project" value="UniProtKB-EC"/>
</dbReference>
<keyword evidence="13" id="KW-1185">Reference proteome</keyword>
<keyword evidence="4" id="KW-0274">FAD</keyword>
<keyword evidence="9" id="KW-0812">Transmembrane</keyword>
<dbReference type="RefSeq" id="WP_152575525.1">
    <property type="nucleotide sequence ID" value="NZ_VIKU02000005.1"/>
</dbReference>
<evidence type="ECO:0000256" key="4">
    <source>
        <dbReference type="ARBA" id="ARBA00022827"/>
    </source>
</evidence>
<organism evidence="12 13">
    <name type="scientific">Pelagihabitans pacificus</name>
    <dbReference type="NCBI Taxonomy" id="2696054"/>
    <lineage>
        <taxon>Bacteria</taxon>
        <taxon>Pseudomonadati</taxon>
        <taxon>Bacteroidota</taxon>
        <taxon>Flavobacteriia</taxon>
        <taxon>Flavobacteriales</taxon>
        <taxon>Flavobacteriaceae</taxon>
        <taxon>Pelagihabitans</taxon>
    </lineage>
</organism>
<keyword evidence="6" id="KW-0560">Oxidoreductase</keyword>
<comment type="catalytic activity">
    <reaction evidence="8">
        <text>a quinone + NADH + H(+) = a quinol + NAD(+)</text>
        <dbReference type="Rhea" id="RHEA:46160"/>
        <dbReference type="ChEBI" id="CHEBI:15378"/>
        <dbReference type="ChEBI" id="CHEBI:24646"/>
        <dbReference type="ChEBI" id="CHEBI:57540"/>
        <dbReference type="ChEBI" id="CHEBI:57945"/>
        <dbReference type="ChEBI" id="CHEBI:132124"/>
        <dbReference type="EC" id="1.6.5.9"/>
    </reaction>
</comment>
<dbReference type="PRINTS" id="PR00411">
    <property type="entry name" value="PNDRDTASEI"/>
</dbReference>
<evidence type="ECO:0000313" key="12">
    <source>
        <dbReference type="EMBL" id="NHF61040.1"/>
    </source>
</evidence>
<dbReference type="PANTHER" id="PTHR43706:SF47">
    <property type="entry name" value="EXTERNAL NADH-UBIQUINONE OXIDOREDUCTASE 1, MITOCHONDRIAL-RELATED"/>
    <property type="match status" value="1"/>
</dbReference>
<protein>
    <recommendedName>
        <fullName evidence="2">NADH:ubiquinone reductase (non-electrogenic)</fullName>
        <ecNumber evidence="2">1.6.5.9</ecNumber>
    </recommendedName>
</protein>
<evidence type="ECO:0000256" key="2">
    <source>
        <dbReference type="ARBA" id="ARBA00012637"/>
    </source>
</evidence>
<dbReference type="Pfam" id="PF07992">
    <property type="entry name" value="Pyr_redox_2"/>
    <property type="match status" value="1"/>
</dbReference>
<keyword evidence="7" id="KW-0520">NAD</keyword>
<dbReference type="PRINTS" id="PR00368">
    <property type="entry name" value="FADPNR"/>
</dbReference>
<evidence type="ECO:0000256" key="3">
    <source>
        <dbReference type="ARBA" id="ARBA00022630"/>
    </source>
</evidence>
<dbReference type="AlphaFoldDB" id="A0A967AXB8"/>
<dbReference type="Proteomes" id="UP000707206">
    <property type="component" value="Unassembled WGS sequence"/>
</dbReference>